<dbReference type="InterPro" id="IPR056823">
    <property type="entry name" value="TEN-like_YD-shell"/>
</dbReference>
<evidence type="ECO:0000313" key="4">
    <source>
        <dbReference type="EMBL" id="EKO22916.1"/>
    </source>
</evidence>
<keyword evidence="2" id="KW-1133">Transmembrane helix</keyword>
<dbReference type="Proteomes" id="UP000006324">
    <property type="component" value="Unassembled WGS sequence"/>
</dbReference>
<accession>A0A0F6H3Z4</accession>
<evidence type="ECO:0000259" key="3">
    <source>
        <dbReference type="Pfam" id="PF25023"/>
    </source>
</evidence>
<feature type="domain" description="Teneurin-like YD-shell" evidence="3">
    <location>
        <begin position="21"/>
        <end position="159"/>
    </location>
</feature>
<sequence length="674" mass="74137">MEIGFEPLDKKPLSIVSKKPDGSVIGNTELTYDSKGYITKIEDKLNPNRTQNFTLDNLGRVTQATGKYGTQNYTFSANGNLIQKGAYTLGYTDASHANAVTTATSANTGMMNYGYDASGNMVSRNGDTLRYNSYGKLIEITPYATSSSIRNVYDFQGNRVKSVSDITLFSTYTLDDNYEIVREPGKPERHTLYVKGLQGDLVAQWTREDATLRISGSEGQRTEIASDFSIESIVGRILGTPRSQDSSENFRMSFFVGTLTKPFCKDVTGDCSNYWKNRFESEFIGIFGYSKFFQSGVPTGLYKAFYFLLLLAVIYLVYPYFLKENLLLQNLGWKGGATPALILSLFVVTSLPGCGVLPGTGGKDGDPPWILAMGANVAPGVPSIQNPGVGMTGGGSVTGMYFYHPNHLGSITMITDGAGNPASGPEPGVSFVSYEPYGSIIRNDSYGPDIFRYKFTGQIEDKETGLYYYKARYYEPTLGRFLQADSVVMPTNVNGMNRYMYVDGNPVSYRDPSGHISGPDMMHMLNRIVGHAMGKDFNSKGLDKKLSTGGVKKGFDKYIGKNGILGYLGDHLVTAPLKRFIIGYKAKPTIEKKTKHEFKENVYAEFLSADYCHREPDFSFAIKTAVQATLMKPILAKYIGDIEAYSSSHALLNFFKLSGTISRDKSIAEGAACQ</sequence>
<dbReference type="AlphaFoldDB" id="A0A0F6H3Z4"/>
<dbReference type="Pfam" id="PF25023">
    <property type="entry name" value="TEN_YD-shell"/>
    <property type="match status" value="2"/>
</dbReference>
<organism evidence="4 5">
    <name type="scientific">Leptospira interrogans str. UI 12621</name>
    <dbReference type="NCBI Taxonomy" id="1049937"/>
    <lineage>
        <taxon>Bacteria</taxon>
        <taxon>Pseudomonadati</taxon>
        <taxon>Spirochaetota</taxon>
        <taxon>Spirochaetia</taxon>
        <taxon>Leptospirales</taxon>
        <taxon>Leptospiraceae</taxon>
        <taxon>Leptospira</taxon>
    </lineage>
</organism>
<keyword evidence="1" id="KW-0677">Repeat</keyword>
<reference evidence="4 5" key="1">
    <citation type="submission" date="2012-09" db="EMBL/GenBank/DDBJ databases">
        <authorList>
            <person name="Harkins D.M."/>
            <person name="Durkin A.S."/>
            <person name="Brinkac L.M."/>
            <person name="Selengut J.D."/>
            <person name="Sanka R."/>
            <person name="DePew J."/>
            <person name="Purushe J."/>
            <person name="Chanthongthip A."/>
            <person name="Lattana O."/>
            <person name="Phetsouvanh R."/>
            <person name="Newton P.N."/>
            <person name="Vinetz J.M."/>
            <person name="Sutton G.G."/>
            <person name="Nelson W.C."/>
            <person name="Fouts D.E."/>
        </authorList>
    </citation>
    <scope>NUCLEOTIDE SEQUENCE [LARGE SCALE GENOMIC DNA]</scope>
    <source>
        <strain evidence="4 5">UI 12621</strain>
    </source>
</reference>
<evidence type="ECO:0000313" key="5">
    <source>
        <dbReference type="Proteomes" id="UP000006324"/>
    </source>
</evidence>
<keyword evidence="2" id="KW-0812">Transmembrane</keyword>
<comment type="caution">
    <text evidence="4">The sequence shown here is derived from an EMBL/GenBank/DDBJ whole genome shotgun (WGS) entry which is preliminary data.</text>
</comment>
<keyword evidence="2" id="KW-0472">Membrane</keyword>
<dbReference type="NCBIfam" id="TIGR03696">
    <property type="entry name" value="Rhs_assc_core"/>
    <property type="match status" value="1"/>
</dbReference>
<proteinExistence type="predicted"/>
<dbReference type="Gene3D" id="2.180.10.10">
    <property type="entry name" value="RHS repeat-associated core"/>
    <property type="match status" value="2"/>
</dbReference>
<dbReference type="PANTHER" id="PTHR32305">
    <property type="match status" value="1"/>
</dbReference>
<dbReference type="InterPro" id="IPR050708">
    <property type="entry name" value="T6SS_VgrG/RHS"/>
</dbReference>
<evidence type="ECO:0000256" key="1">
    <source>
        <dbReference type="ARBA" id="ARBA00022737"/>
    </source>
</evidence>
<feature type="transmembrane region" description="Helical" evidence="2">
    <location>
        <begin position="301"/>
        <end position="321"/>
    </location>
</feature>
<evidence type="ECO:0000256" key="2">
    <source>
        <dbReference type="SAM" id="Phobius"/>
    </source>
</evidence>
<dbReference type="PANTHER" id="PTHR32305:SF15">
    <property type="entry name" value="PROTEIN RHSA-RELATED"/>
    <property type="match status" value="1"/>
</dbReference>
<dbReference type="InterPro" id="IPR022385">
    <property type="entry name" value="Rhs_assc_core"/>
</dbReference>
<feature type="domain" description="Teneurin-like YD-shell" evidence="3">
    <location>
        <begin position="401"/>
        <end position="506"/>
    </location>
</feature>
<dbReference type="EMBL" id="AHNQ02000057">
    <property type="protein sequence ID" value="EKO22916.1"/>
    <property type="molecule type" value="Genomic_DNA"/>
</dbReference>
<feature type="transmembrane region" description="Helical" evidence="2">
    <location>
        <begin position="341"/>
        <end position="360"/>
    </location>
</feature>
<name>A0A0F6H3Z4_LEPIR</name>
<protein>
    <submittedName>
        <fullName evidence="4">RHS repeat-associated core domain protein</fullName>
    </submittedName>
</protein>
<gene>
    <name evidence="4" type="ORF">LEP1GSC104_1292</name>
</gene>